<evidence type="ECO:0000256" key="1">
    <source>
        <dbReference type="ARBA" id="ARBA00022741"/>
    </source>
</evidence>
<dbReference type="InterPro" id="IPR051620">
    <property type="entry name" value="ORF904-like_C"/>
</dbReference>
<dbReference type="GO" id="GO:0004386">
    <property type="term" value="F:helicase activity"/>
    <property type="evidence" value="ECO:0007669"/>
    <property type="project" value="UniProtKB-KW"/>
</dbReference>
<accession>A0A1Q9C848</accession>
<reference evidence="6 7" key="1">
    <citation type="submission" date="2016-02" db="EMBL/GenBank/DDBJ databases">
        <title>Genome analysis of coral dinoflagellate symbionts highlights evolutionary adaptations to a symbiotic lifestyle.</title>
        <authorList>
            <person name="Aranda M."/>
            <person name="Li Y."/>
            <person name="Liew Y.J."/>
            <person name="Baumgarten S."/>
            <person name="Simakov O."/>
            <person name="Wilson M."/>
            <person name="Piel J."/>
            <person name="Ashoor H."/>
            <person name="Bougouffa S."/>
            <person name="Bajic V.B."/>
            <person name="Ryu T."/>
            <person name="Ravasi T."/>
            <person name="Bayer T."/>
            <person name="Micklem G."/>
            <person name="Kim H."/>
            <person name="Bhak J."/>
            <person name="Lajeunesse T.C."/>
            <person name="Voolstra C.R."/>
        </authorList>
    </citation>
    <scope>NUCLEOTIDE SEQUENCE [LARGE SCALE GENOMIC DNA]</scope>
    <source>
        <strain evidence="6 7">CCMP2467</strain>
    </source>
</reference>
<keyword evidence="7" id="KW-1185">Reference proteome</keyword>
<feature type="region of interest" description="Disordered" evidence="4">
    <location>
        <begin position="646"/>
        <end position="795"/>
    </location>
</feature>
<feature type="compositionally biased region" description="Low complexity" evidence="4">
    <location>
        <begin position="697"/>
        <end position="707"/>
    </location>
</feature>
<organism evidence="6 7">
    <name type="scientific">Symbiodinium microadriaticum</name>
    <name type="common">Dinoflagellate</name>
    <name type="synonym">Zooxanthella microadriatica</name>
    <dbReference type="NCBI Taxonomy" id="2951"/>
    <lineage>
        <taxon>Eukaryota</taxon>
        <taxon>Sar</taxon>
        <taxon>Alveolata</taxon>
        <taxon>Dinophyceae</taxon>
        <taxon>Suessiales</taxon>
        <taxon>Symbiodiniaceae</taxon>
        <taxon>Symbiodinium</taxon>
    </lineage>
</organism>
<dbReference type="Gene3D" id="3.40.50.300">
    <property type="entry name" value="P-loop containing nucleotide triphosphate hydrolases"/>
    <property type="match status" value="1"/>
</dbReference>
<keyword evidence="3" id="KW-0067">ATP-binding</keyword>
<feature type="compositionally biased region" description="Low complexity" evidence="4">
    <location>
        <begin position="733"/>
        <end position="752"/>
    </location>
</feature>
<evidence type="ECO:0000259" key="5">
    <source>
        <dbReference type="PROSITE" id="PS51206"/>
    </source>
</evidence>
<keyword evidence="6" id="KW-0347">Helicase</keyword>
<dbReference type="OrthoDB" id="439129at2759"/>
<dbReference type="EMBL" id="LSRX01001522">
    <property type="protein sequence ID" value="OLP79123.1"/>
    <property type="molecule type" value="Genomic_DNA"/>
</dbReference>
<comment type="caution">
    <text evidence="6">The sequence shown here is derived from an EMBL/GenBank/DDBJ whole genome shotgun (WGS) entry which is preliminary data.</text>
</comment>
<dbReference type="InterPro" id="IPR014015">
    <property type="entry name" value="Helicase_SF3_DNA-vir"/>
</dbReference>
<dbReference type="Proteomes" id="UP000186817">
    <property type="component" value="Unassembled WGS sequence"/>
</dbReference>
<feature type="region of interest" description="Disordered" evidence="4">
    <location>
        <begin position="353"/>
        <end position="374"/>
    </location>
</feature>
<keyword evidence="1" id="KW-0547">Nucleotide-binding</keyword>
<evidence type="ECO:0000256" key="2">
    <source>
        <dbReference type="ARBA" id="ARBA00022801"/>
    </source>
</evidence>
<proteinExistence type="predicted"/>
<feature type="compositionally biased region" description="Acidic residues" evidence="4">
    <location>
        <begin position="757"/>
        <end position="776"/>
    </location>
</feature>
<dbReference type="GO" id="GO:0005524">
    <property type="term" value="F:ATP binding"/>
    <property type="evidence" value="ECO:0007669"/>
    <property type="project" value="UniProtKB-KW"/>
</dbReference>
<feature type="domain" description="SF3 helicase" evidence="5">
    <location>
        <begin position="1358"/>
        <end position="1537"/>
    </location>
</feature>
<protein>
    <submittedName>
        <fullName evidence="6">Putative helicase L207/L206</fullName>
    </submittedName>
</protein>
<evidence type="ECO:0000313" key="6">
    <source>
        <dbReference type="EMBL" id="OLP79123.1"/>
    </source>
</evidence>
<feature type="region of interest" description="Disordered" evidence="4">
    <location>
        <begin position="949"/>
        <end position="975"/>
    </location>
</feature>
<feature type="compositionally biased region" description="Basic and acidic residues" evidence="4">
    <location>
        <begin position="958"/>
        <end position="975"/>
    </location>
</feature>
<gene>
    <name evidence="6" type="ORF">AK812_SmicGene40623</name>
</gene>
<keyword evidence="2" id="KW-0378">Hydrolase</keyword>
<dbReference type="CDD" id="cd06257">
    <property type="entry name" value="DnaJ"/>
    <property type="match status" value="1"/>
</dbReference>
<dbReference type="InterPro" id="IPR001623">
    <property type="entry name" value="DnaJ_domain"/>
</dbReference>
<dbReference type="GO" id="GO:0016787">
    <property type="term" value="F:hydrolase activity"/>
    <property type="evidence" value="ECO:0007669"/>
    <property type="project" value="UniProtKB-KW"/>
</dbReference>
<dbReference type="PANTHER" id="PTHR35372">
    <property type="entry name" value="ATP BINDING PROTEIN-RELATED"/>
    <property type="match status" value="1"/>
</dbReference>
<dbReference type="PROSITE" id="PS51206">
    <property type="entry name" value="SF3_HELICASE_1"/>
    <property type="match status" value="1"/>
</dbReference>
<name>A0A1Q9C848_SYMMI</name>
<evidence type="ECO:0000313" key="7">
    <source>
        <dbReference type="Proteomes" id="UP000186817"/>
    </source>
</evidence>
<dbReference type="InterPro" id="IPR027417">
    <property type="entry name" value="P-loop_NTPase"/>
</dbReference>
<evidence type="ECO:0000256" key="3">
    <source>
        <dbReference type="ARBA" id="ARBA00022840"/>
    </source>
</evidence>
<evidence type="ECO:0000256" key="4">
    <source>
        <dbReference type="SAM" id="MobiDB-lite"/>
    </source>
</evidence>
<dbReference type="PANTHER" id="PTHR35372:SF2">
    <property type="entry name" value="SF3 HELICASE DOMAIN-CONTAINING PROTEIN"/>
    <property type="match status" value="1"/>
</dbReference>
<sequence>MSDKPDLAVELGDLSFNKQGGKFFPLRSACGRAPEWTSAEWLKILWHPSGFKDPSARRVSLCLETDEGTRAFFRGVEERLVRSLATQAQKDTRLFGKLQTESEVKERFLSCLKANARSGAFLKTKMDWDRLRIWGPKGEVLKEVGELAGRECKVRCELRQVWLMTGQCGLLVEVTDLMLRESSNERLDLLHSLVPQSLNLIAGVPLLRVQVSAARGSEAMSSAALAAVGSAIAHEVISSSAPELYGIIQRKFKFERLEIETCNRWDIQGYLDEIRTLKPKQLGKKKWPFQGEDGSRRNYVFDPETRLFYRLASGTLTIMWNSLYGQQPASIELPLEDDLHWFHSLTREFHTGNHGPRNHSIGVPTPAGQPTRGRGADCVKDARASCALWALKVFFAPSAASSSSSYRLGPGPVCLSSASAFAQSKPCSTVCAQALAFEFCVWDDMEAALAEARRAAVSLALDFSYGASSFCGFRIFEDRGRRGCWRQMMRLCSESSRATSFLQMAEHTLGAGSLEYFRMQPRGAKERCLFDAVQRIRVLLAAAPPPRASSPVVEAGLLAVELVLDPLASEEARIGLHVWPGSSPAQAYRKMMKLCHPDKLPGCAKAASAAIELSRLLEAVQAERDDFRGAALNLAETRLIEAVRRAERPAPVAQASSLHGRRGAGPADEAAASPHEPASFEAPGAATSAPPDPQAPPEEAGASGPADPGAPPPEEAGHWSQQRRDPRNKSCQASGAADAGAPRASEPAAASAPPGPDPEDEEDDDRGEEGDPEIGPEDGKMSGCATSGCAPEPEKIRNGVGLLPVWQRESQHPPGMPGRVFCGIGNLPRPEQVSGKRKADEQKREELQAKRASLIAQLPRPIQRELLVLELPDGMVGRSAFAYPKLVKYFCRHGLDVVEVDLANSFFQLLSKEVLLPDALRDYVANREDILTALAAGLNSFKADHENRAAKEARRRAAKAEHRKPWVEEDEPEITRPSKPLRREDVKGLLIALSFGMSASNWCSQHLGFVPRSAEPDPLLDMLEAIEKAVRGLHILCRDSLAPEALAWHRARNRGLASMAYSKYASLERRALEAFHRAAAEHLVALEHDGVAVHRDGAEAVVAAAADLGLQVAVKETPDPLQYAAEQYPEFNWSLQAGRSYREFAQVRDACLEHISLRRVRPNGSDFADFVASLLAPVVNIPHEDGERRTTFEFFNQCKGFWVPKHKDDMGALIRMSLKNLTRPAQADHFTPPEPLNDSCWTKSLVDEVLGLLSGQTMEALDGDRTRGKVLYSDGAVVDFATGERRLAQPSDRMSLHAEATSATWAPPVATALFRKVEAFLRTRGRTLEENVEGREVVESFEELKVHSGLLKLLRKYGSWLQVLYILRLFARAIVALERLCELFYLHGPGSSGKDVLMLILLRFLGYEPQHYGLLVSGRYFVAGAKSGKESASPQLDQMRGKRFIWGSEVPEHDDLDTDFLKALCEQGGAPLTGRGLYRNPRSFRPMGVFCATSNFPPKVKQIDDDGWARRAREWQTEARFVARPTKITEHKADDSLKKKINDGCFHAEMNFFALGLYNSLSEELNPGTELMPKPPQMVLLEEQNRESLKTVEKFLSEYCERAAQYNHGSPWGTFLDALKAYLDCDRKVARTRLTSAGIKMHQAGTKNVPADNNGAWKLKQTD</sequence>